<evidence type="ECO:0000313" key="1">
    <source>
        <dbReference type="EMBL" id="KAK4477907.1"/>
    </source>
</evidence>
<dbReference type="EMBL" id="JAYDYQ010002688">
    <property type="protein sequence ID" value="KAK4477907.1"/>
    <property type="molecule type" value="Genomic_DNA"/>
</dbReference>
<sequence length="142" mass="15977">MSSEIILVKSCSEVGKKYIDFLSILCKKRIVITGPLIADSNDEEENSYIMDWLSGKGHHSTVYISFGSMPMKSEQPLNAGLMLEVGVGVEVVRERNGQYLGKEMAKAIDKVIVDKAFCEVLRCRGTDLSEKIKEKKNKKWMN</sequence>
<protein>
    <submittedName>
        <fullName evidence="1">Uncharacterized protein</fullName>
    </submittedName>
</protein>
<dbReference type="PANTHER" id="PTHR48044">
    <property type="entry name" value="GLYCOSYLTRANSFERASE"/>
    <property type="match status" value="1"/>
</dbReference>
<dbReference type="SUPFAM" id="SSF53756">
    <property type="entry name" value="UDP-Glycosyltransferase/glycogen phosphorylase"/>
    <property type="match status" value="1"/>
</dbReference>
<dbReference type="Gene3D" id="3.40.50.2000">
    <property type="entry name" value="Glycogen Phosphorylase B"/>
    <property type="match status" value="1"/>
</dbReference>
<dbReference type="PANTHER" id="PTHR48044:SF82">
    <property type="entry name" value="GLYCOSYLTRANSFERASE"/>
    <property type="match status" value="1"/>
</dbReference>
<evidence type="ECO:0000313" key="2">
    <source>
        <dbReference type="Proteomes" id="UP001291926"/>
    </source>
</evidence>
<dbReference type="Proteomes" id="UP001291926">
    <property type="component" value="Unassembled WGS sequence"/>
</dbReference>
<keyword evidence="2" id="KW-1185">Reference proteome</keyword>
<proteinExistence type="predicted"/>
<comment type="caution">
    <text evidence="1">The sequence shown here is derived from an EMBL/GenBank/DDBJ whole genome shotgun (WGS) entry which is preliminary data.</text>
</comment>
<gene>
    <name evidence="1" type="ORF">RD792_017172</name>
</gene>
<accession>A0ABR0CLP4</accession>
<name>A0ABR0CLP4_9LAMI</name>
<reference evidence="1 2" key="1">
    <citation type="journal article" date="2023" name="bioRxiv">
        <title>Genome report: Whole genome sequence and annotation of Penstemon davidsonii.</title>
        <authorList>
            <person name="Ostevik K.L."/>
            <person name="Alabady M."/>
            <person name="Zhang M."/>
            <person name="Rausher M.D."/>
        </authorList>
    </citation>
    <scope>NUCLEOTIDE SEQUENCE [LARGE SCALE GENOMIC DNA]</scope>
    <source>
        <strain evidence="1">DNT005</strain>
        <tissue evidence="1">Whole leaf</tissue>
    </source>
</reference>
<organism evidence="1 2">
    <name type="scientific">Penstemon davidsonii</name>
    <dbReference type="NCBI Taxonomy" id="160366"/>
    <lineage>
        <taxon>Eukaryota</taxon>
        <taxon>Viridiplantae</taxon>
        <taxon>Streptophyta</taxon>
        <taxon>Embryophyta</taxon>
        <taxon>Tracheophyta</taxon>
        <taxon>Spermatophyta</taxon>
        <taxon>Magnoliopsida</taxon>
        <taxon>eudicotyledons</taxon>
        <taxon>Gunneridae</taxon>
        <taxon>Pentapetalae</taxon>
        <taxon>asterids</taxon>
        <taxon>lamiids</taxon>
        <taxon>Lamiales</taxon>
        <taxon>Plantaginaceae</taxon>
        <taxon>Cheloneae</taxon>
        <taxon>Penstemon</taxon>
    </lineage>
</organism>